<dbReference type="SUPFAM" id="SSF52821">
    <property type="entry name" value="Rhodanese/Cell cycle control phosphatase"/>
    <property type="match status" value="1"/>
</dbReference>
<dbReference type="AlphaFoldDB" id="A0A1W1BMR3"/>
<proteinExistence type="predicted"/>
<sequence length="213" mass="22952">MKFKSIILSVASVVLLASTVVSAKPVGIVKGVMEVGGITRNQDNKATIHPAFAKTSRPCPPFCIQPTHPFAPAKVETVTELDIIHAIRDINNGDDSKMVIDARTPVWTTAKKGGTIKGAVNIPFNKLNSRAVAKDPDAVIEILTSNFGVTEQDGVYNFKNAKTLYLFCNGSWCGQSPAAIRALLSLGYPESKLKYYRGGMNSWHSLGLSTTTN</sequence>
<dbReference type="InterPro" id="IPR036873">
    <property type="entry name" value="Rhodanese-like_dom_sf"/>
</dbReference>
<reference evidence="2" key="1">
    <citation type="submission" date="2016-10" db="EMBL/GenBank/DDBJ databases">
        <authorList>
            <person name="de Groot N.N."/>
        </authorList>
    </citation>
    <scope>NUCLEOTIDE SEQUENCE</scope>
</reference>
<dbReference type="SMART" id="SM00450">
    <property type="entry name" value="RHOD"/>
    <property type="match status" value="1"/>
</dbReference>
<accession>A0A1W1BMR3</accession>
<evidence type="ECO:0000313" key="2">
    <source>
        <dbReference type="EMBL" id="SFV54830.1"/>
    </source>
</evidence>
<dbReference type="CDD" id="cd00158">
    <property type="entry name" value="RHOD"/>
    <property type="match status" value="1"/>
</dbReference>
<name>A0A1W1BMR3_9ZZZZ</name>
<dbReference type="Gene3D" id="3.40.250.10">
    <property type="entry name" value="Rhodanese-like domain"/>
    <property type="match status" value="1"/>
</dbReference>
<dbReference type="InterPro" id="IPR001763">
    <property type="entry name" value="Rhodanese-like_dom"/>
</dbReference>
<dbReference type="PROSITE" id="PS50206">
    <property type="entry name" value="RHODANESE_3"/>
    <property type="match status" value="1"/>
</dbReference>
<feature type="domain" description="Rhodanese" evidence="1">
    <location>
        <begin position="93"/>
        <end position="212"/>
    </location>
</feature>
<gene>
    <name evidence="2" type="ORF">MNB_SUP05-5-318</name>
</gene>
<dbReference type="Pfam" id="PF00581">
    <property type="entry name" value="Rhodanese"/>
    <property type="match status" value="1"/>
</dbReference>
<protein>
    <recommendedName>
        <fullName evidence="1">Rhodanese domain-containing protein</fullName>
    </recommendedName>
</protein>
<evidence type="ECO:0000259" key="1">
    <source>
        <dbReference type="PROSITE" id="PS50206"/>
    </source>
</evidence>
<dbReference type="EMBL" id="FPHJ01000014">
    <property type="protein sequence ID" value="SFV54830.1"/>
    <property type="molecule type" value="Genomic_DNA"/>
</dbReference>
<organism evidence="2">
    <name type="scientific">hydrothermal vent metagenome</name>
    <dbReference type="NCBI Taxonomy" id="652676"/>
    <lineage>
        <taxon>unclassified sequences</taxon>
        <taxon>metagenomes</taxon>
        <taxon>ecological metagenomes</taxon>
    </lineage>
</organism>